<dbReference type="OrthoDB" id="8596093at2"/>
<accession>A0A3S0K262</accession>
<evidence type="ECO:0000313" key="1">
    <source>
        <dbReference type="EMBL" id="RTR01932.1"/>
    </source>
</evidence>
<evidence type="ECO:0000313" key="2">
    <source>
        <dbReference type="Proteomes" id="UP000267400"/>
    </source>
</evidence>
<sequence length="192" mass="20541">MQIYHYHPDTGAYLGRAEADPSPMEPGAYLIPANATTLAPPSPEEGLRRVFVEGAWQQLDEADVPVADAGEAAPPEVTHDDLRARLGEIHAAYGNGTTHHRGLDISIDVEARVNARGVLDEVKAGTQPLPFQWFAGGQAIDVTTVAEMQAIHDAIYAALRRGFTAKGKVLAAIPNISQPADYDVAAAFRAHL</sequence>
<reference evidence="1 2" key="1">
    <citation type="submission" date="2018-12" db="EMBL/GenBank/DDBJ databases">
        <authorList>
            <person name="Yu L."/>
        </authorList>
    </citation>
    <scope>NUCLEOTIDE SEQUENCE [LARGE SCALE GENOMIC DNA]</scope>
    <source>
        <strain evidence="1 2">11S</strain>
    </source>
</reference>
<gene>
    <name evidence="1" type="ORF">EKG36_13060</name>
</gene>
<organism evidence="1 2">
    <name type="scientific">Halomonas nitroreducens</name>
    <dbReference type="NCBI Taxonomy" id="447425"/>
    <lineage>
        <taxon>Bacteria</taxon>
        <taxon>Pseudomonadati</taxon>
        <taxon>Pseudomonadota</taxon>
        <taxon>Gammaproteobacteria</taxon>
        <taxon>Oceanospirillales</taxon>
        <taxon>Halomonadaceae</taxon>
        <taxon>Halomonas</taxon>
    </lineage>
</organism>
<proteinExistence type="predicted"/>
<dbReference type="AlphaFoldDB" id="A0A3S0K262"/>
<evidence type="ECO:0008006" key="3">
    <source>
        <dbReference type="Google" id="ProtNLM"/>
    </source>
</evidence>
<dbReference type="RefSeq" id="WP_126484783.1">
    <property type="nucleotide sequence ID" value="NZ_RXNS01000012.1"/>
</dbReference>
<keyword evidence="2" id="KW-1185">Reference proteome</keyword>
<protein>
    <recommendedName>
        <fullName evidence="3">Phage tail protein</fullName>
    </recommendedName>
</protein>
<dbReference type="EMBL" id="RXNS01000012">
    <property type="protein sequence ID" value="RTR01932.1"/>
    <property type="molecule type" value="Genomic_DNA"/>
</dbReference>
<dbReference type="Proteomes" id="UP000267400">
    <property type="component" value="Unassembled WGS sequence"/>
</dbReference>
<name>A0A3S0K262_9GAMM</name>
<comment type="caution">
    <text evidence="1">The sequence shown here is derived from an EMBL/GenBank/DDBJ whole genome shotgun (WGS) entry which is preliminary data.</text>
</comment>